<evidence type="ECO:0000313" key="3">
    <source>
        <dbReference type="EMBL" id="KAG8470195.1"/>
    </source>
</evidence>
<dbReference type="OMA" id="YPLNHVI"/>
<dbReference type="InterPro" id="IPR027417">
    <property type="entry name" value="P-loop_NTPase"/>
</dbReference>
<reference evidence="3" key="1">
    <citation type="submission" date="2021-05" db="EMBL/GenBank/DDBJ databases">
        <title>The genome of the haptophyte Pavlova lutheri (Diacronema luteri, Pavlovales) - a model for lipid biosynthesis in eukaryotic algae.</title>
        <authorList>
            <person name="Hulatt C.J."/>
            <person name="Posewitz M.C."/>
        </authorList>
    </citation>
    <scope>NUCLEOTIDE SEQUENCE</scope>
    <source>
        <strain evidence="3">NIVA-4/92</strain>
    </source>
</reference>
<name>A0A8J6CHH1_DIALT</name>
<dbReference type="AlphaFoldDB" id="A0A8J6CHH1"/>
<dbReference type="OrthoDB" id="10258874at2759"/>
<proteinExistence type="predicted"/>
<protein>
    <submittedName>
        <fullName evidence="3">Uncharacterized protein</fullName>
    </submittedName>
</protein>
<dbReference type="SUPFAM" id="SSF52540">
    <property type="entry name" value="P-loop containing nucleoside triphosphate hydrolases"/>
    <property type="match status" value="1"/>
</dbReference>
<dbReference type="Gene3D" id="3.40.50.300">
    <property type="entry name" value="P-loop containing nucleotide triphosphate hydrolases"/>
    <property type="match status" value="1"/>
</dbReference>
<dbReference type="EMBL" id="JAGTXO010000001">
    <property type="protein sequence ID" value="KAG8470195.1"/>
    <property type="molecule type" value="Genomic_DNA"/>
</dbReference>
<organism evidence="3 4">
    <name type="scientific">Diacronema lutheri</name>
    <name type="common">Unicellular marine alga</name>
    <name type="synonym">Monochrysis lutheri</name>
    <dbReference type="NCBI Taxonomy" id="2081491"/>
    <lineage>
        <taxon>Eukaryota</taxon>
        <taxon>Haptista</taxon>
        <taxon>Haptophyta</taxon>
        <taxon>Pavlovophyceae</taxon>
        <taxon>Pavlovales</taxon>
        <taxon>Pavlovaceae</taxon>
        <taxon>Diacronema</taxon>
    </lineage>
</organism>
<comment type="caution">
    <text evidence="3">The sequence shown here is derived from an EMBL/GenBank/DDBJ whole genome shotgun (WGS) entry which is preliminary data.</text>
</comment>
<keyword evidence="1" id="KW-0175">Coiled coil</keyword>
<feature type="coiled-coil region" evidence="1">
    <location>
        <begin position="730"/>
        <end position="761"/>
    </location>
</feature>
<accession>A0A8J6CHH1</accession>
<keyword evidence="4" id="KW-1185">Reference proteome</keyword>
<evidence type="ECO:0000256" key="1">
    <source>
        <dbReference type="SAM" id="Coils"/>
    </source>
</evidence>
<feature type="compositionally biased region" description="Acidic residues" evidence="2">
    <location>
        <begin position="15"/>
        <end position="24"/>
    </location>
</feature>
<feature type="compositionally biased region" description="Gly residues" evidence="2">
    <location>
        <begin position="145"/>
        <end position="154"/>
    </location>
</feature>
<sequence length="980" mass="106976">MATAPAPPPPGKKEEEEEDEEDEGSAMLLEAVTKDEWKTIEGALLPQRRAVCEMLTRVCTQIRVSAEKPADGKKERGDKSEAKKDVVFDDNIGRFLVDMLPEMDGFAEWIYSNHIRPKLESMGLDLPSDDAGQSDGKEDKKGGGGKKSGGGGGGGKKDKAAKEVKIPAKVQIKLDNIVRIMQGESANTTKMAGKRGNLGDRSVGWLEGLQPERPLANDAPWELQLAREMAAAGALLHREASKAVGFAAIRNLSDAIMTYEAQFRIRFDEAALRKALGSRLLTDARHVLGKVKDAVSFEADECLRSYAHLLSSSEFRKRHAAKFLQPYPTQLELFRQLLQPGPQLVLLRSPPDTGKTSVAPTLAELFPDHRVVFCCLARRVNLEIAQILYNQGIPFAWVHNSLVTCSWLCGLRGASTSSSIEQMEQKLRDGVERQEEAKLRMRKRRAPMPLRPPRMFVTDVMSAGWLLRQLPPANTVLMLDEPTMGSDQSGGEAQPDNSITGCMVAAMLASPVKAVWCSATLPSRELLPSAVGAWRKAMAPLCKEGQQPCINEIVSMQLNVGSLLVRPNGRIAAPHQLCSSVAELRELVSRVRSEPLLLKAYTAQAVVDLNERLARPAAAARIAKAGVSVQPLNDAFRDPSMLTHASIRDYALRTLDALHAAGDDELVRAVCSAEGDGDVSGPPPFPPFGASALLTSTARFFMGMTLTVSTKPTAQLQETADELVGEMPSLKELSKEVELHEANLERQINAVRKEVEKAAKGAPDRMEELMAQRMRELDMSIGVEKALRVPEHTIVNSRAHVRHYALKGGMSERQADELLKSIDPSFFRHMPKQSELTRISIDLLVEDRWKLLLLAGVGAHAPHSAAVNPQGNTSYTHYVGEQMEKGALSVCAVTKDFTYGANVPCTSVLVEKAFSSSHSANTLRQFIGRVARTGLASFGVAQFEDDAALHKLFMQNDNLEALVMEATAAAQIERSQAPAA</sequence>
<feature type="region of interest" description="Disordered" evidence="2">
    <location>
        <begin position="122"/>
        <end position="162"/>
    </location>
</feature>
<evidence type="ECO:0000313" key="4">
    <source>
        <dbReference type="Proteomes" id="UP000751190"/>
    </source>
</evidence>
<gene>
    <name evidence="3" type="ORF">KFE25_008616</name>
</gene>
<evidence type="ECO:0000256" key="2">
    <source>
        <dbReference type="SAM" id="MobiDB-lite"/>
    </source>
</evidence>
<feature type="compositionally biased region" description="Pro residues" evidence="2">
    <location>
        <begin position="1"/>
        <end position="10"/>
    </location>
</feature>
<feature type="region of interest" description="Disordered" evidence="2">
    <location>
        <begin position="1"/>
        <end position="28"/>
    </location>
</feature>
<dbReference type="Proteomes" id="UP000751190">
    <property type="component" value="Unassembled WGS sequence"/>
</dbReference>